<evidence type="ECO:0000313" key="2">
    <source>
        <dbReference type="EMBL" id="PLW28668.1"/>
    </source>
</evidence>
<dbReference type="AlphaFoldDB" id="A0A2N5TT84"/>
<feature type="region of interest" description="Disordered" evidence="1">
    <location>
        <begin position="1"/>
        <end position="54"/>
    </location>
</feature>
<sequence length="812" mass="90367">MRLYITPPGENHTDKTSSSHLSSSNPSADSWNSPHEASPSKEIRGLDPTPISCPRKRVHRALSPGLEIRARRHLLIPCLLIATTSLLQAQAADSHLLLWLRANNLASLNQLLAPSGLRSCTAIRTDSPPTPRTGIVFFRRPKTVWLPERLCLVKSRANGPLWHHYVSIFARCNKRPLRPAPRSAIGLRTPIRLSMYSTIRYRTTRIECPVRPSRSRRRPSCRAGHGVMAGGSHIHPQNDFLYNKGMFILINHTIALAAQYEVRLIISINNQDFGSEYANWVGNFTDLTQNCELLAQPSQHHHRNQDWRYSTILVLETGNEMNCGGLRPAPGEWTLEITRHTKSLAPEALHSSVASTPSSPITFESFLKHCNGHRASGTLAWSLRPHSVKGDFKTHGEGNTIWSYHAPGWKPARLSTGQHLEWDHRERDIIHVICKAAFDLTKHKPPPVQPNPPPELRACSEPAVLAHWLVLCQLPTHLRPGPPLRLELRLSFGSFQIVNLLFDEWLGFKVALHVAAVAASVDTTSSATQLQSMGSESLMYLTEASSQSSHFQGFVAPANNELASLVMTNAAMDNSDVAHPGTYNFLFLPNTSQAFAISQTQAQGHNGCIDSPDASMDQTVMFQLVVRRFNSLYNTNNQSLGGLHPDESSLQNKPLCTLPPTLPPTGQSTIRRVVETHLLTTMLLRSPFIRNTMKTVYAQLSNLEPSQAWSKISFSNIPRTSITADPAKTNYRTGSSASKVIRNWRTSFIDHGQMLPGSGPSSQLSARPSMKRWRDLLCNGSQSIIKASRVSKYHILAKQWQSPRKSDLPLLD</sequence>
<gene>
    <name evidence="2" type="ORF">PCANC_22387</name>
</gene>
<proteinExistence type="predicted"/>
<dbReference type="EMBL" id="PGCJ01000437">
    <property type="protein sequence ID" value="PLW28668.1"/>
    <property type="molecule type" value="Genomic_DNA"/>
</dbReference>
<dbReference type="Proteomes" id="UP000235388">
    <property type="component" value="Unassembled WGS sequence"/>
</dbReference>
<accession>A0A2N5TT84</accession>
<dbReference type="Gene3D" id="3.20.20.80">
    <property type="entry name" value="Glycosidases"/>
    <property type="match status" value="1"/>
</dbReference>
<dbReference type="STRING" id="200324.A0A2N5TT84"/>
<feature type="compositionally biased region" description="Low complexity" evidence="1">
    <location>
        <begin position="18"/>
        <end position="34"/>
    </location>
</feature>
<protein>
    <submittedName>
        <fullName evidence="2">Uncharacterized protein</fullName>
    </submittedName>
</protein>
<evidence type="ECO:0000256" key="1">
    <source>
        <dbReference type="SAM" id="MobiDB-lite"/>
    </source>
</evidence>
<dbReference type="OrthoDB" id="406631at2759"/>
<reference evidence="2 3" key="1">
    <citation type="submission" date="2017-11" db="EMBL/GenBank/DDBJ databases">
        <title>De novo assembly and phasing of dikaryotic genomes from two isolates of Puccinia coronata f. sp. avenae, the causal agent of oat crown rust.</title>
        <authorList>
            <person name="Miller M.E."/>
            <person name="Zhang Y."/>
            <person name="Omidvar V."/>
            <person name="Sperschneider J."/>
            <person name="Schwessinger B."/>
            <person name="Raley C."/>
            <person name="Palmer J.M."/>
            <person name="Garnica D."/>
            <person name="Upadhyaya N."/>
            <person name="Rathjen J."/>
            <person name="Taylor J.M."/>
            <person name="Park R.F."/>
            <person name="Dodds P.N."/>
            <person name="Hirsch C.D."/>
            <person name="Kianian S.F."/>
            <person name="Figueroa M."/>
        </authorList>
    </citation>
    <scope>NUCLEOTIDE SEQUENCE [LARGE SCALE GENOMIC DNA]</scope>
    <source>
        <strain evidence="2">12NC29</strain>
    </source>
</reference>
<keyword evidence="3" id="KW-1185">Reference proteome</keyword>
<name>A0A2N5TT84_9BASI</name>
<evidence type="ECO:0000313" key="3">
    <source>
        <dbReference type="Proteomes" id="UP000235388"/>
    </source>
</evidence>
<comment type="caution">
    <text evidence="2">The sequence shown here is derived from an EMBL/GenBank/DDBJ whole genome shotgun (WGS) entry which is preliminary data.</text>
</comment>
<organism evidence="2 3">
    <name type="scientific">Puccinia coronata f. sp. avenae</name>
    <dbReference type="NCBI Taxonomy" id="200324"/>
    <lineage>
        <taxon>Eukaryota</taxon>
        <taxon>Fungi</taxon>
        <taxon>Dikarya</taxon>
        <taxon>Basidiomycota</taxon>
        <taxon>Pucciniomycotina</taxon>
        <taxon>Pucciniomycetes</taxon>
        <taxon>Pucciniales</taxon>
        <taxon>Pucciniaceae</taxon>
        <taxon>Puccinia</taxon>
    </lineage>
</organism>